<evidence type="ECO:0000313" key="3">
    <source>
        <dbReference type="Proteomes" id="UP001291623"/>
    </source>
</evidence>
<comment type="caution">
    <text evidence="2">The sequence shown here is derived from an EMBL/GenBank/DDBJ whole genome shotgun (WGS) entry which is preliminary data.</text>
</comment>
<keyword evidence="3" id="KW-1185">Reference proteome</keyword>
<organism evidence="2 3">
    <name type="scientific">Anisodus tanguticus</name>
    <dbReference type="NCBI Taxonomy" id="243964"/>
    <lineage>
        <taxon>Eukaryota</taxon>
        <taxon>Viridiplantae</taxon>
        <taxon>Streptophyta</taxon>
        <taxon>Embryophyta</taxon>
        <taxon>Tracheophyta</taxon>
        <taxon>Spermatophyta</taxon>
        <taxon>Magnoliopsida</taxon>
        <taxon>eudicotyledons</taxon>
        <taxon>Gunneridae</taxon>
        <taxon>Pentapetalae</taxon>
        <taxon>asterids</taxon>
        <taxon>lamiids</taxon>
        <taxon>Solanales</taxon>
        <taxon>Solanaceae</taxon>
        <taxon>Solanoideae</taxon>
        <taxon>Hyoscyameae</taxon>
        <taxon>Anisodus</taxon>
    </lineage>
</organism>
<dbReference type="Proteomes" id="UP001291623">
    <property type="component" value="Unassembled WGS sequence"/>
</dbReference>
<feature type="region of interest" description="Disordered" evidence="1">
    <location>
        <begin position="1"/>
        <end position="53"/>
    </location>
</feature>
<evidence type="ECO:0000256" key="1">
    <source>
        <dbReference type="SAM" id="MobiDB-lite"/>
    </source>
</evidence>
<proteinExistence type="predicted"/>
<evidence type="ECO:0000313" key="2">
    <source>
        <dbReference type="EMBL" id="KAK4345410.1"/>
    </source>
</evidence>
<dbReference type="EMBL" id="JAVYJV010000019">
    <property type="protein sequence ID" value="KAK4345410.1"/>
    <property type="molecule type" value="Genomic_DNA"/>
</dbReference>
<gene>
    <name evidence="2" type="ORF">RND71_035586</name>
</gene>
<protein>
    <submittedName>
        <fullName evidence="2">Uncharacterized protein</fullName>
    </submittedName>
</protein>
<accession>A0AAE1R4S0</accession>
<reference evidence="2" key="1">
    <citation type="submission" date="2023-12" db="EMBL/GenBank/DDBJ databases">
        <title>Genome assembly of Anisodus tanguticus.</title>
        <authorList>
            <person name="Wang Y.-J."/>
        </authorList>
    </citation>
    <scope>NUCLEOTIDE SEQUENCE</scope>
    <source>
        <strain evidence="2">KB-2021</strain>
        <tissue evidence="2">Leaf</tissue>
    </source>
</reference>
<dbReference type="AlphaFoldDB" id="A0AAE1R4S0"/>
<sequence>MMLVPIPSSLSNQATPEMEHNTQQAQSQPPQPQLRSSFFHSFKNPPPEQDTFPPRNEQFLLAAEPVYYSNLKPVTRAEVYHYMFNWLINWDQKLHGVDEFDSAKYWKPDKALIEWLHSCLDMDNYGIAVVSPKPMD</sequence>
<name>A0AAE1R4S0_9SOLA</name>